<proteinExistence type="predicted"/>
<evidence type="ECO:0000313" key="2">
    <source>
        <dbReference type="EMBL" id="KAJ1175557.1"/>
    </source>
</evidence>
<name>A0AAV7TG60_PLEWA</name>
<gene>
    <name evidence="2" type="ORF">NDU88_000844</name>
</gene>
<feature type="compositionally biased region" description="Polar residues" evidence="1">
    <location>
        <begin position="1"/>
        <end position="13"/>
    </location>
</feature>
<sequence length="112" mass="12276">MLSASQSQRTQEFQMRAERRGGSIPVTAFARSKKKPKPPDFSTAWAKKGSASLRAEECPQTALHLLYGLAPKMGVVHRDASMLTPSCPKAQVLCSSALVLELLFLIDLLLYT</sequence>
<evidence type="ECO:0000313" key="3">
    <source>
        <dbReference type="Proteomes" id="UP001066276"/>
    </source>
</evidence>
<comment type="caution">
    <text evidence="2">The sequence shown here is derived from an EMBL/GenBank/DDBJ whole genome shotgun (WGS) entry which is preliminary data.</text>
</comment>
<dbReference type="AlphaFoldDB" id="A0AAV7TG60"/>
<organism evidence="2 3">
    <name type="scientific">Pleurodeles waltl</name>
    <name type="common">Iberian ribbed newt</name>
    <dbReference type="NCBI Taxonomy" id="8319"/>
    <lineage>
        <taxon>Eukaryota</taxon>
        <taxon>Metazoa</taxon>
        <taxon>Chordata</taxon>
        <taxon>Craniata</taxon>
        <taxon>Vertebrata</taxon>
        <taxon>Euteleostomi</taxon>
        <taxon>Amphibia</taxon>
        <taxon>Batrachia</taxon>
        <taxon>Caudata</taxon>
        <taxon>Salamandroidea</taxon>
        <taxon>Salamandridae</taxon>
        <taxon>Pleurodelinae</taxon>
        <taxon>Pleurodeles</taxon>
    </lineage>
</organism>
<dbReference type="EMBL" id="JANPWB010000006">
    <property type="protein sequence ID" value="KAJ1175557.1"/>
    <property type="molecule type" value="Genomic_DNA"/>
</dbReference>
<dbReference type="Proteomes" id="UP001066276">
    <property type="component" value="Chromosome 3_2"/>
</dbReference>
<reference evidence="2" key="1">
    <citation type="journal article" date="2022" name="bioRxiv">
        <title>Sequencing and chromosome-scale assembly of the giantPleurodeles waltlgenome.</title>
        <authorList>
            <person name="Brown T."/>
            <person name="Elewa A."/>
            <person name="Iarovenko S."/>
            <person name="Subramanian E."/>
            <person name="Araus A.J."/>
            <person name="Petzold A."/>
            <person name="Susuki M."/>
            <person name="Suzuki K.-i.T."/>
            <person name="Hayashi T."/>
            <person name="Toyoda A."/>
            <person name="Oliveira C."/>
            <person name="Osipova E."/>
            <person name="Leigh N.D."/>
            <person name="Simon A."/>
            <person name="Yun M.H."/>
        </authorList>
    </citation>
    <scope>NUCLEOTIDE SEQUENCE</scope>
    <source>
        <strain evidence="2">20211129_DDA</strain>
        <tissue evidence="2">Liver</tissue>
    </source>
</reference>
<feature type="region of interest" description="Disordered" evidence="1">
    <location>
        <begin position="1"/>
        <end position="43"/>
    </location>
</feature>
<evidence type="ECO:0000256" key="1">
    <source>
        <dbReference type="SAM" id="MobiDB-lite"/>
    </source>
</evidence>
<protein>
    <submittedName>
        <fullName evidence="2">Uncharacterized protein</fullName>
    </submittedName>
</protein>
<accession>A0AAV7TG60</accession>
<keyword evidence="3" id="KW-1185">Reference proteome</keyword>